<keyword evidence="3 8" id="KW-1134">Transmembrane beta strand</keyword>
<evidence type="ECO:0000256" key="1">
    <source>
        <dbReference type="ARBA" id="ARBA00004571"/>
    </source>
</evidence>
<keyword evidence="7 8" id="KW-0998">Cell outer membrane</keyword>
<keyword evidence="13" id="KW-1185">Reference proteome</keyword>
<dbReference type="SUPFAM" id="SSF49464">
    <property type="entry name" value="Carboxypeptidase regulatory domain-like"/>
    <property type="match status" value="1"/>
</dbReference>
<evidence type="ECO:0000313" key="13">
    <source>
        <dbReference type="Proteomes" id="UP000199440"/>
    </source>
</evidence>
<dbReference type="NCBIfam" id="TIGR04057">
    <property type="entry name" value="SusC_RagA_signa"/>
    <property type="match status" value="1"/>
</dbReference>
<comment type="subcellular location">
    <subcellularLocation>
        <location evidence="1 8">Cell outer membrane</location>
        <topology evidence="1 8">Multi-pass membrane protein</topology>
    </subcellularLocation>
</comment>
<keyword evidence="2 8" id="KW-0813">Transport</keyword>
<name>A0A1G9T2H2_9FLAO</name>
<dbReference type="PROSITE" id="PS52016">
    <property type="entry name" value="TONB_DEPENDENT_REC_3"/>
    <property type="match status" value="1"/>
</dbReference>
<dbReference type="NCBIfam" id="TIGR04056">
    <property type="entry name" value="OMP_RagA_SusC"/>
    <property type="match status" value="1"/>
</dbReference>
<dbReference type="Pfam" id="PF13715">
    <property type="entry name" value="CarbopepD_reg_2"/>
    <property type="match status" value="1"/>
</dbReference>
<keyword evidence="4 8" id="KW-0812">Transmembrane</keyword>
<dbReference type="RefSeq" id="WP_089891756.1">
    <property type="nucleotide sequence ID" value="NZ_FNGV01000008.1"/>
</dbReference>
<dbReference type="InterPro" id="IPR023997">
    <property type="entry name" value="TonB-dep_OMP_SusC/RagA_CS"/>
</dbReference>
<evidence type="ECO:0000259" key="10">
    <source>
        <dbReference type="Pfam" id="PF00593"/>
    </source>
</evidence>
<dbReference type="InterPro" id="IPR039426">
    <property type="entry name" value="TonB-dep_rcpt-like"/>
</dbReference>
<dbReference type="InterPro" id="IPR012910">
    <property type="entry name" value="Plug_dom"/>
</dbReference>
<evidence type="ECO:0000256" key="2">
    <source>
        <dbReference type="ARBA" id="ARBA00022448"/>
    </source>
</evidence>
<dbReference type="InterPro" id="IPR023996">
    <property type="entry name" value="TonB-dep_OMP_SusC/RagA"/>
</dbReference>
<dbReference type="STRING" id="192904.SAMN04488514_108197"/>
<dbReference type="Proteomes" id="UP000199440">
    <property type="component" value="Unassembled WGS sequence"/>
</dbReference>
<evidence type="ECO:0000313" key="12">
    <source>
        <dbReference type="EMBL" id="SDM41933.1"/>
    </source>
</evidence>
<dbReference type="InterPro" id="IPR036942">
    <property type="entry name" value="Beta-barrel_TonB_sf"/>
</dbReference>
<dbReference type="InterPro" id="IPR000531">
    <property type="entry name" value="Beta-barrel_TonB"/>
</dbReference>
<keyword evidence="5 9" id="KW-0798">TonB box</keyword>
<evidence type="ECO:0000256" key="4">
    <source>
        <dbReference type="ARBA" id="ARBA00022692"/>
    </source>
</evidence>
<dbReference type="GO" id="GO:0009279">
    <property type="term" value="C:cell outer membrane"/>
    <property type="evidence" value="ECO:0007669"/>
    <property type="project" value="UniProtKB-SubCell"/>
</dbReference>
<dbReference type="AlphaFoldDB" id="A0A1G9T2H2"/>
<dbReference type="EMBL" id="FNGV01000008">
    <property type="protein sequence ID" value="SDM41933.1"/>
    <property type="molecule type" value="Genomic_DNA"/>
</dbReference>
<dbReference type="Gene3D" id="2.170.130.10">
    <property type="entry name" value="TonB-dependent receptor, plug domain"/>
    <property type="match status" value="1"/>
</dbReference>
<dbReference type="Gene3D" id="2.40.170.20">
    <property type="entry name" value="TonB-dependent receptor, beta-barrel domain"/>
    <property type="match status" value="1"/>
</dbReference>
<dbReference type="SUPFAM" id="SSF56935">
    <property type="entry name" value="Porins"/>
    <property type="match status" value="1"/>
</dbReference>
<keyword evidence="6 8" id="KW-0472">Membrane</keyword>
<feature type="domain" description="TonB-dependent receptor-like beta-barrel" evidence="10">
    <location>
        <begin position="523"/>
        <end position="1092"/>
    </location>
</feature>
<gene>
    <name evidence="12" type="ORF">SAMN04488514_108197</name>
</gene>
<evidence type="ECO:0000256" key="3">
    <source>
        <dbReference type="ARBA" id="ARBA00022452"/>
    </source>
</evidence>
<sequence>MKMTNIKKMFEKTTSQLNLKMKMTVFFLIISFFQMNANEGYAQITKISLNLEEVTLIEAFKEIEGKTDFRFFYKNQDLELNRKVTLKMKKKPIDIILDKLFQDGEVTFEVYDKYIVLKKVVSTVGSNDIKPIMESKPIQSSVSGVIVDEDGVVLAGASIVEKGTVNGTQSDFDGNFTLEVGNDAVLLISFIGFISKEVPVAGQQNINVTLTENTDALDEVVVVGYGTKRKKDIISAVSVVDIEEVKDVPAADVSRMLLGQAPGVNVASSSGRPGQNLDISIRGLGSLGAGNDPLWVVDGFPLESSDGLNPNDIESISILKDAASTAIYGARGSNGVILVTTRKGKVGKTSVTLDVTTGFQDVPNSRRLDMMNAVEFGEFQKSSWIDRYIAANGSEPAESEIPAGIRNPENNTISTDWMDEILANAPLFKKYDLSIASGNEKTTSLITLGYMNQDGVVIKTNFERFNVRAKVDNKITDNITVGVNLSGSKTNERIIGAGSRHTPVGLALWVDPREPVYEEDGSFNAYLGDKDTPGDLIFNSANPVQILHEQKTTMNTSRLLANGYAQFKFLKGFTFKSTLNASIVNSRYNQFTPSTLSGFTWNQPAPNDADLSEEYMETFNWSADQLLSYAKVLNDVHSITALLGYTSQESTVRSIDGDGTKFPDDDIRFLQQAESLSAESEESSWSLLAYFAQLNYDYKNKYLVSATYRREGSSRFGSNNRWGNFPAVSAGWRVSEEGFLQDVSWLNDLKLRASFGATGNNDIGNYPSLSTLGTTNYITGGSFQAGKILNSLSNPNLGWEKSEQFDYGIDLTMFNNRLSFVAEYYKKTTTDMLLPVNIPVITGFETTFTNIGKVENTGFELGLNFKTNITEDLKFRSNFNISFNKNKVLEIDGDNDEIRTGGIYGAHHVSQVGRPIAMIHGYRNIGVFQSQAEIDASPIQDGAVPGSFKYWDANGDGEITYDFQDYVEIGNPHPEFVYAFNMGLDYKAFDFNVVFTGAQNYEVFTEIEHTTMNVDGVFNVETKAADRFRYTTMSGDAGPTSNFWKWEREGNSYYISDASHVWLRSLSIGYTIPINASSFLDGARIYVNGDNLYLFSGYEYGNPQPNDRSGLRPGVDETPYPLARTISLGATLKF</sequence>
<reference evidence="12 13" key="1">
    <citation type="submission" date="2016-10" db="EMBL/GenBank/DDBJ databases">
        <authorList>
            <person name="de Groot N.N."/>
        </authorList>
    </citation>
    <scope>NUCLEOTIDE SEQUENCE [LARGE SCALE GENOMIC DNA]</scope>
    <source>
        <strain evidence="12 13">DSM 19886</strain>
    </source>
</reference>
<evidence type="ECO:0000256" key="9">
    <source>
        <dbReference type="RuleBase" id="RU003357"/>
    </source>
</evidence>
<evidence type="ECO:0000256" key="7">
    <source>
        <dbReference type="ARBA" id="ARBA00023237"/>
    </source>
</evidence>
<comment type="similarity">
    <text evidence="8 9">Belongs to the TonB-dependent receptor family.</text>
</comment>
<feature type="domain" description="TonB-dependent receptor plug" evidence="11">
    <location>
        <begin position="230"/>
        <end position="336"/>
    </location>
</feature>
<evidence type="ECO:0000256" key="5">
    <source>
        <dbReference type="ARBA" id="ARBA00023077"/>
    </source>
</evidence>
<dbReference type="FunFam" id="2.170.130.10:FF:000008">
    <property type="entry name" value="SusC/RagA family TonB-linked outer membrane protein"/>
    <property type="match status" value="1"/>
</dbReference>
<dbReference type="Pfam" id="PF07715">
    <property type="entry name" value="Plug"/>
    <property type="match status" value="1"/>
</dbReference>
<evidence type="ECO:0000256" key="8">
    <source>
        <dbReference type="PROSITE-ProRule" id="PRU01360"/>
    </source>
</evidence>
<dbReference type="Pfam" id="PF00593">
    <property type="entry name" value="TonB_dep_Rec_b-barrel"/>
    <property type="match status" value="1"/>
</dbReference>
<organism evidence="12 13">
    <name type="scientific">Kriegella aquimaris</name>
    <dbReference type="NCBI Taxonomy" id="192904"/>
    <lineage>
        <taxon>Bacteria</taxon>
        <taxon>Pseudomonadati</taxon>
        <taxon>Bacteroidota</taxon>
        <taxon>Flavobacteriia</taxon>
        <taxon>Flavobacteriales</taxon>
        <taxon>Flavobacteriaceae</taxon>
        <taxon>Kriegella</taxon>
    </lineage>
</organism>
<protein>
    <submittedName>
        <fullName evidence="12">TonB-linked outer membrane protein, SusC/RagA family</fullName>
    </submittedName>
</protein>
<accession>A0A1G9T2H2</accession>
<dbReference type="InterPro" id="IPR037066">
    <property type="entry name" value="Plug_dom_sf"/>
</dbReference>
<proteinExistence type="inferred from homology"/>
<evidence type="ECO:0000259" key="11">
    <source>
        <dbReference type="Pfam" id="PF07715"/>
    </source>
</evidence>
<evidence type="ECO:0000256" key="6">
    <source>
        <dbReference type="ARBA" id="ARBA00023136"/>
    </source>
</evidence>
<dbReference type="InterPro" id="IPR008969">
    <property type="entry name" value="CarboxyPept-like_regulatory"/>
</dbReference>
<dbReference type="OrthoDB" id="9768177at2"/>